<comment type="caution">
    <text evidence="1">The sequence shown here is derived from an EMBL/GenBank/DDBJ whole genome shotgun (WGS) entry which is preliminary data.</text>
</comment>
<evidence type="ECO:0000313" key="2">
    <source>
        <dbReference type="Proteomes" id="UP001172055"/>
    </source>
</evidence>
<accession>A0ABT8MZR1</accession>
<name>A0ABT8MZR1_9BACL</name>
<evidence type="ECO:0000313" key="1">
    <source>
        <dbReference type="EMBL" id="MDN7241113.1"/>
    </source>
</evidence>
<organism evidence="1 2">
    <name type="scientific">Planococcus shixiaomingii</name>
    <dbReference type="NCBI Taxonomy" id="3058393"/>
    <lineage>
        <taxon>Bacteria</taxon>
        <taxon>Bacillati</taxon>
        <taxon>Bacillota</taxon>
        <taxon>Bacilli</taxon>
        <taxon>Bacillales</taxon>
        <taxon>Caryophanaceae</taxon>
        <taxon>Planococcus</taxon>
    </lineage>
</organism>
<gene>
    <name evidence="1" type="ORF">QWY14_04890</name>
</gene>
<dbReference type="Gene3D" id="1.20.120.1450">
    <property type="match status" value="1"/>
</dbReference>
<dbReference type="InterPro" id="IPR009920">
    <property type="entry name" value="HEPPP_synth_su1"/>
</dbReference>
<sequence>MNLQQIQSKISSMEIDVLKAVQQRTLEKYTAGPSVEHARMFFLLLPFFDGKQWSGKIEASAKTVSIVYAALHAHDQVKEDAPVTKKQQLTVLAGDFYSGIYYHMLTNLKNIPLIQRIASAIVQVSEKKASFYEETVFSLAEIDETIEVIESELLTAFYDFYGYDEYTPLAKLMLNYLRYSEELECLQRDGHTHVLRLLKETLQYDLHTESWLLEKLDNLHDQIVKCVNGYAFDYELKHFMLHQITPHQHRAEQLTREG</sequence>
<dbReference type="RefSeq" id="WP_300985012.1">
    <property type="nucleotide sequence ID" value="NZ_CP129236.1"/>
</dbReference>
<protein>
    <submittedName>
        <fullName evidence="1">Heptaprenyl diphosphate synthase component 1</fullName>
    </submittedName>
</protein>
<dbReference type="Pfam" id="PF07307">
    <property type="entry name" value="HEPPP_synt_1"/>
    <property type="match status" value="1"/>
</dbReference>
<keyword evidence="2" id="KW-1185">Reference proteome</keyword>
<dbReference type="Proteomes" id="UP001172055">
    <property type="component" value="Unassembled WGS sequence"/>
</dbReference>
<reference evidence="1 2" key="1">
    <citation type="submission" date="2023-06" db="EMBL/GenBank/DDBJ databases">
        <title>Novel species in genus Planococcus.</title>
        <authorList>
            <person name="Ning S."/>
        </authorList>
    </citation>
    <scope>NUCLEOTIDE SEQUENCE [LARGE SCALE GENOMIC DNA]</scope>
    <source>
        <strain evidence="1 2">N028</strain>
    </source>
</reference>
<proteinExistence type="predicted"/>
<dbReference type="EMBL" id="JAUJWV010000001">
    <property type="protein sequence ID" value="MDN7241113.1"/>
    <property type="molecule type" value="Genomic_DNA"/>
</dbReference>